<keyword evidence="3" id="KW-1185">Reference proteome</keyword>
<dbReference type="EMBL" id="JABCQO010000009">
    <property type="protein sequence ID" value="MBF0877431.1"/>
    <property type="molecule type" value="Genomic_DNA"/>
</dbReference>
<dbReference type="InterPro" id="IPR025668">
    <property type="entry name" value="Tnp_DDE_dom"/>
</dbReference>
<dbReference type="RefSeq" id="WP_194255790.1">
    <property type="nucleotide sequence ID" value="NZ_JABCQO010000009.1"/>
</dbReference>
<name>A0ABR9YFJ0_9PROT</name>
<feature type="domain" description="Transposase DDE" evidence="1">
    <location>
        <begin position="16"/>
        <end position="94"/>
    </location>
</feature>
<sequence>MIVKLLVARRIVMRSVLCDRGYALNQFRETVWDRDSRPGIPPQRNQPQMSYPKYTYQYWRSVETLWSSFRKWRAVATRYEKTVTSFMTTICIAADWIKT</sequence>
<reference evidence="3" key="1">
    <citation type="submission" date="2020-04" db="EMBL/GenBank/DDBJ databases">
        <title>Description of novel Gluconacetobacter.</title>
        <authorList>
            <person name="Sombolestani A."/>
        </authorList>
    </citation>
    <scope>NUCLEOTIDE SEQUENCE [LARGE SCALE GENOMIC DNA]</scope>
    <source>
        <strain evidence="3">LMG 27748</strain>
    </source>
</reference>
<evidence type="ECO:0000313" key="3">
    <source>
        <dbReference type="Proteomes" id="UP000630952"/>
    </source>
</evidence>
<reference evidence="2 3" key="2">
    <citation type="submission" date="2020-11" db="EMBL/GenBank/DDBJ databases">
        <title>Description of novel Gluconobacter species.</title>
        <authorList>
            <person name="Cleenwerck I."/>
            <person name="Cnockaert M."/>
            <person name="Borremans W."/>
            <person name="Wieme A.D."/>
            <person name="De Vuyst L."/>
            <person name="Vandamme P."/>
        </authorList>
    </citation>
    <scope>NUCLEOTIDE SEQUENCE [LARGE SCALE GENOMIC DNA]</scope>
    <source>
        <strain evidence="2 3">LMG 27748</strain>
    </source>
</reference>
<protein>
    <submittedName>
        <fullName evidence="2">Transposase</fullName>
    </submittedName>
</protein>
<evidence type="ECO:0000313" key="2">
    <source>
        <dbReference type="EMBL" id="MBF0877431.1"/>
    </source>
</evidence>
<comment type="caution">
    <text evidence="2">The sequence shown here is derived from an EMBL/GenBank/DDBJ whole genome shotgun (WGS) entry which is preliminary data.</text>
</comment>
<accession>A0ABR9YFJ0</accession>
<organism evidence="2 3">
    <name type="scientific">Gluconobacter cerevisiae</name>
    <dbReference type="NCBI Taxonomy" id="1379734"/>
    <lineage>
        <taxon>Bacteria</taxon>
        <taxon>Pseudomonadati</taxon>
        <taxon>Pseudomonadota</taxon>
        <taxon>Alphaproteobacteria</taxon>
        <taxon>Acetobacterales</taxon>
        <taxon>Acetobacteraceae</taxon>
        <taxon>Gluconobacter</taxon>
    </lineage>
</organism>
<dbReference type="Proteomes" id="UP000630952">
    <property type="component" value="Unassembled WGS sequence"/>
</dbReference>
<gene>
    <name evidence="2" type="ORF">HKD21_11310</name>
</gene>
<dbReference type="Pfam" id="PF13586">
    <property type="entry name" value="DDE_Tnp_1_2"/>
    <property type="match status" value="1"/>
</dbReference>
<proteinExistence type="predicted"/>
<evidence type="ECO:0000259" key="1">
    <source>
        <dbReference type="Pfam" id="PF13586"/>
    </source>
</evidence>